<dbReference type="Pfam" id="PF19086">
    <property type="entry name" value="Terpene_syn_C_2"/>
    <property type="match status" value="1"/>
</dbReference>
<dbReference type="Pfam" id="PF14200">
    <property type="entry name" value="RicinB_lectin_2"/>
    <property type="match status" value="1"/>
</dbReference>
<protein>
    <recommendedName>
        <fullName evidence="1">Ricin B lectin domain-containing protein</fullName>
    </recommendedName>
</protein>
<reference evidence="2 3" key="1">
    <citation type="submission" date="2014-07" db="EMBL/GenBank/DDBJ databases">
        <title>Genome of Chryseobacterium piperi CTM.</title>
        <authorList>
            <person name="Pipes S.E."/>
            <person name="Stropko S.J."/>
            <person name="Newman J.D."/>
        </authorList>
    </citation>
    <scope>NUCLEOTIDE SEQUENCE [LARGE SCALE GENOMIC DNA]</scope>
    <source>
        <strain evidence="2 3">CTM</strain>
    </source>
</reference>
<dbReference type="CDD" id="cd00161">
    <property type="entry name" value="beta-trefoil_Ricin-like"/>
    <property type="match status" value="4"/>
</dbReference>
<gene>
    <name evidence="2" type="ORF">IQ37_17045</name>
</gene>
<dbReference type="InterPro" id="IPR035992">
    <property type="entry name" value="Ricin_B-like_lectins"/>
</dbReference>
<dbReference type="Gene3D" id="2.80.10.50">
    <property type="match status" value="2"/>
</dbReference>
<dbReference type="Proteomes" id="UP000028709">
    <property type="component" value="Unassembled WGS sequence"/>
</dbReference>
<feature type="non-terminal residue" evidence="2">
    <location>
        <position position="2112"/>
    </location>
</feature>
<feature type="domain" description="Ricin B lectin" evidence="1">
    <location>
        <begin position="1692"/>
        <end position="1752"/>
    </location>
</feature>
<comment type="caution">
    <text evidence="2">The sequence shown here is derived from an EMBL/GenBank/DDBJ whole genome shotgun (WGS) entry which is preliminary data.</text>
</comment>
<evidence type="ECO:0000259" key="1">
    <source>
        <dbReference type="Pfam" id="PF14200"/>
    </source>
</evidence>
<name>A0A086ALZ5_9FLAO</name>
<dbReference type="EMBL" id="JPRJ01000044">
    <property type="protein sequence ID" value="KFF17709.1"/>
    <property type="molecule type" value="Genomic_DNA"/>
</dbReference>
<dbReference type="InterPro" id="IPR008949">
    <property type="entry name" value="Isoprenoid_synthase_dom_sf"/>
</dbReference>
<evidence type="ECO:0000313" key="3">
    <source>
        <dbReference type="Proteomes" id="UP000028709"/>
    </source>
</evidence>
<dbReference type="SUPFAM" id="SSF48576">
    <property type="entry name" value="Terpenoid synthases"/>
    <property type="match status" value="1"/>
</dbReference>
<dbReference type="SUPFAM" id="SSF50370">
    <property type="entry name" value="Ricin B-like lectins"/>
    <property type="match status" value="2"/>
</dbReference>
<proteinExistence type="predicted"/>
<dbReference type="PROSITE" id="PS50231">
    <property type="entry name" value="RICIN_B_LECTIN"/>
    <property type="match status" value="1"/>
</dbReference>
<organism evidence="2 3">
    <name type="scientific">Chryseobacterium piperi</name>
    <dbReference type="NCBI Taxonomy" id="558152"/>
    <lineage>
        <taxon>Bacteria</taxon>
        <taxon>Pseudomonadati</taxon>
        <taxon>Bacteroidota</taxon>
        <taxon>Flavobacteriia</taxon>
        <taxon>Flavobacteriales</taxon>
        <taxon>Weeksellaceae</taxon>
        <taxon>Chryseobacterium group</taxon>
        <taxon>Chryseobacterium</taxon>
    </lineage>
</organism>
<dbReference type="InterPro" id="IPR000772">
    <property type="entry name" value="Ricin_B_lectin"/>
</dbReference>
<sequence length="2112" mass="244692">MENSESKNSIYPYWFQPSEKEMQMIGQDATYSAQKLYVVLEKWVKGEKLTTDYSWENIKEWELGRYVRYAFPGIDFGHASIAVCWSAWFVTFKEWLNTQEGSLESSIDPFRTYADDLWVSEDFKNKPLAKSFKVLQRESEKEMSEEWIKRFREDFKSYFNALSEERRLYETGVYPDLHAYKNQRLDTSGSRIWMNLIEKFYDEPLTQKEIKGLEAIRTSLAEIFILSRDYYRLSYHSYHKSNYRLLLVLREKEKLRPLDCEMRGKEEIIKSVEGFIKQQKNFKENGEEKLRVYLLRLTAWAYGTDVWSWKILKIHSNRFDQDDFLKEWRGYRNGKDLMENTEGIYKVRADDVLSTKVKMKIPYTQLKGDAAYADAYKIFSGIYVMPEALNLPWLDEDGTSSDIIDTQQAKEDFVKGVQVFVKLISDGYSGAKLLEYIGDNSLEHLELKDGSKVGGVLIMAPSNHQTNQGIFHYELPYSMEDGIAGRSTGSVVAMYPHVNSYSYANYVEKGGLIDFIHSLLHGLRTLKGAYTNDMMNIFAKGSFYTDTAATIDRKYNGSYRLMLSDILINNRTEAAFNGIGWEFNEISLGLIVQDCKMASVDSSVEVPEKWKYDDSVYQQNLGVSFKVPANKPKNLEMPSYDQLLVKVDEYRFNFQNNQYLPAEVNEITPFTSTFTKKSWSNILSEARLKINNLIQEFKKPNLYHGDFTRDFNDLYYKEREIYTVFPSVVQILNQHIGNVPEILTNHSEWIAQLSRNVALDSLKVSNVCKFNGLSKTLADLLGIHPGLVDENVTSKSPETTMISVLAFLIPHKNPDDFESLILNHIYVDAEVNSFLSGTSAPSFDLEEYRRRRNINWRQFLSEQLEKHLIPMAEEIYLRAEQVVQASFAQILAMVEYRAILIETEAKQDLKKLGSIQAKMYDDLLGLHDDLLIKMAVNIKEVLYDSLLELLQQVYDSKWSGFTEQFMNKSRANFLEEYEEPEQAAKLFDDYISRMKEDGWEYSDRLQIVSAVLNKMVRLWPNTLIPVTIEAPLFVHIDAQKRERSHVDIDELKVQWMIPLNIPYALTNGIKIVFEEYDTWGNVIQTLSVPVQDEHIEILPMLPFAEDHYVWKSYFINNQGMKISEKTEIKYLLEDNHLQLQYDFKRIKEGELPIFRPRVGGIFRIMSSESKMVLKPGAAMMKKYNEFENIPDSIQKEIVYAELLQSLPGLSIDELWRLRRSYQTIDSTVTIVDEDYFIFENLASGMIINRDTLKNGEKIIFCSDEESGNPYIKPVIQNWGAFHLQDIDKSSGIGFKKDDPNTYKEHGNLSIVPIEKNNPLSDWFFVEASVEIPVVGEVYKISSHVNRLFLDKDLPVENGAMVVQWPKADGISSQLWKVEEFKPGHIKLMNMDNGQYISENVMFGSSSEEDRHYCELVNNPSQFYGQFNFYYSQGWNIFNNGTLRVTPDSHPALPIVSAEERSYLNRLKFTSFSMIDKYYYISFDNEKWLTHNGDGNLVVLKDINDESSMMQWQIVAADEGKGVYIMNQSLKLARSNDGFAYIQVTSNVKEKDYETVWKLVVQDKGWKIVAEDTGKALSIENNTLMIGENLGSTFTFKEIIHSKKIERVTKYYSIKPYKNTFTAIGVQNNIEWTSVVLMSYNKNDPKQQWIIEKKKNNVCTIKNVFSKKLIQIEGVFTGNGANAIQSKAIGGVHQEWDFIKEGEDKGVWKLQVQHSQKMLQSNGHNKALTQYEDTGDENQLWIIENILDDEIKISPKDLYLPRRNKEYLINFSASGLSIIYKWFNEPFGWPVRQAIYDGSSSFGWKFTPLGSNIYGIRIRHGLDEPLMALANNSSAHPVINNYKGNDAFKWKLEYLGNRKFGLVSVSAGDSDNRYIGIVKSEVSDIYTEREFNFQMVSKSDGNLYEWELIEPSEKYIYLPRRNKEYLINFSASGLPLIYKWFSGWPVRQAKYDGRVSSFGWKFTPLGSNIYRISIKDGQDQSIMALANNSSENHPIIKEYQDNDAFKWKLEYLGNRKFGLVSVSAGDSDNRYIGIVKSEVSDIYTEREFNFQMVSKSDGNLYEWELIEPSEKYIYLPKGNREYLINFNASGLPLIYKWFNEPFGWPVRQAGYDG</sequence>
<dbReference type="SUPFAM" id="SSF55486">
    <property type="entry name" value="Metalloproteases ('zincins'), catalytic domain"/>
    <property type="match status" value="1"/>
</dbReference>
<dbReference type="Gene3D" id="3.90.1240.10">
    <property type="entry name" value="Metalloproteases ('zincins'), catalytic domain like"/>
    <property type="match status" value="1"/>
</dbReference>
<evidence type="ECO:0000313" key="2">
    <source>
        <dbReference type="EMBL" id="KFF17709.1"/>
    </source>
</evidence>
<dbReference type="RefSeq" id="WP_034687195.1">
    <property type="nucleotide sequence ID" value="NZ_JPRJ01000044.1"/>
</dbReference>
<accession>A0A086ALZ5</accession>
<dbReference type="Gene3D" id="1.10.600.10">
    <property type="entry name" value="Farnesyl Diphosphate Synthase"/>
    <property type="match status" value="1"/>
</dbReference>
<keyword evidence="3" id="KW-1185">Reference proteome</keyword>